<organism evidence="9">
    <name type="scientific">uncultured Paludibacter sp</name>
    <dbReference type="NCBI Taxonomy" id="497635"/>
    <lineage>
        <taxon>Bacteria</taxon>
        <taxon>Pseudomonadati</taxon>
        <taxon>Bacteroidota</taxon>
        <taxon>Bacteroidia</taxon>
        <taxon>Bacteroidales</taxon>
        <taxon>Paludibacteraceae</taxon>
        <taxon>Paludibacter</taxon>
        <taxon>environmental samples</taxon>
    </lineage>
</organism>
<evidence type="ECO:0000256" key="3">
    <source>
        <dbReference type="ARBA" id="ARBA00022679"/>
    </source>
</evidence>
<evidence type="ECO:0000256" key="6">
    <source>
        <dbReference type="ARBA" id="ARBA00023316"/>
    </source>
</evidence>
<evidence type="ECO:0000313" key="9">
    <source>
        <dbReference type="EMBL" id="VBB47272.1"/>
    </source>
</evidence>
<evidence type="ECO:0000256" key="4">
    <source>
        <dbReference type="ARBA" id="ARBA00022960"/>
    </source>
</evidence>
<evidence type="ECO:0000259" key="8">
    <source>
        <dbReference type="PROSITE" id="PS52029"/>
    </source>
</evidence>
<protein>
    <recommendedName>
        <fullName evidence="8">L,D-TPase catalytic domain-containing protein</fullName>
    </recommendedName>
</protein>
<dbReference type="CDD" id="cd16913">
    <property type="entry name" value="YkuD_like"/>
    <property type="match status" value="1"/>
</dbReference>
<dbReference type="Pfam" id="PF03734">
    <property type="entry name" value="YkuD"/>
    <property type="match status" value="1"/>
</dbReference>
<dbReference type="GO" id="GO:0008360">
    <property type="term" value="P:regulation of cell shape"/>
    <property type="evidence" value="ECO:0007669"/>
    <property type="project" value="UniProtKB-UniRule"/>
</dbReference>
<keyword evidence="6 7" id="KW-0961">Cell wall biogenesis/degradation</keyword>
<sequence length="246" mass="28864">MKRFLIWIFFVSLFTLSFSQSKSFLSQQKTYARVRLALEEKGDIVNRNLSENNFKTNNLNVLFVAYKGEKDFEIYAKSKTETTYKKIATYNICKLSGVLGPKQKEGDYQVPEGFYYINNFNPSSLYYLSLGINYPNQSDKIKSTFPRLGGDIFIHGKCVTIGCLPMTDDKIKEIYLYALFAKASGQNKIPVYIFPFRMINENLKKYQQSYPQWKDFWNNLKKGYDIFQKEKKELKFSVDKQGNYIF</sequence>
<evidence type="ECO:0000256" key="5">
    <source>
        <dbReference type="ARBA" id="ARBA00022984"/>
    </source>
</evidence>
<dbReference type="GO" id="GO:0071555">
    <property type="term" value="P:cell wall organization"/>
    <property type="evidence" value="ECO:0007669"/>
    <property type="project" value="UniProtKB-UniRule"/>
</dbReference>
<dbReference type="EMBL" id="UPXZ01000037">
    <property type="protein sequence ID" value="VBB47272.1"/>
    <property type="molecule type" value="Genomic_DNA"/>
</dbReference>
<dbReference type="PANTHER" id="PTHR36699:SF1">
    <property type="entry name" value="L,D-TRANSPEPTIDASE YAFK-RELATED"/>
    <property type="match status" value="1"/>
</dbReference>
<evidence type="ECO:0000256" key="1">
    <source>
        <dbReference type="ARBA" id="ARBA00004752"/>
    </source>
</evidence>
<dbReference type="GO" id="GO:0016740">
    <property type="term" value="F:transferase activity"/>
    <property type="evidence" value="ECO:0007669"/>
    <property type="project" value="UniProtKB-KW"/>
</dbReference>
<dbReference type="InterPro" id="IPR005490">
    <property type="entry name" value="LD_TPept_cat_dom"/>
</dbReference>
<dbReference type="UniPathway" id="UPA00219"/>
<accession>A0A653AGU3</accession>
<feature type="active site" description="Nucleophile" evidence="7">
    <location>
        <position position="163"/>
    </location>
</feature>
<keyword evidence="3" id="KW-0808">Transferase</keyword>
<dbReference type="PROSITE" id="PS52029">
    <property type="entry name" value="LD_TPASE"/>
    <property type="match status" value="1"/>
</dbReference>
<keyword evidence="5 7" id="KW-0573">Peptidoglycan synthesis</keyword>
<keyword evidence="4 7" id="KW-0133">Cell shape</keyword>
<dbReference type="AlphaFoldDB" id="A0A653AGU3"/>
<dbReference type="SUPFAM" id="SSF141523">
    <property type="entry name" value="L,D-transpeptidase catalytic domain-like"/>
    <property type="match status" value="1"/>
</dbReference>
<dbReference type="InterPro" id="IPR038063">
    <property type="entry name" value="Transpep_catalytic_dom"/>
</dbReference>
<proteinExistence type="inferred from homology"/>
<dbReference type="PANTHER" id="PTHR36699">
    <property type="entry name" value="LD-TRANSPEPTIDASE"/>
    <property type="match status" value="1"/>
</dbReference>
<evidence type="ECO:0000256" key="7">
    <source>
        <dbReference type="PROSITE-ProRule" id="PRU01373"/>
    </source>
</evidence>
<dbReference type="GO" id="GO:0004180">
    <property type="term" value="F:carboxypeptidase activity"/>
    <property type="evidence" value="ECO:0007669"/>
    <property type="project" value="UniProtKB-ARBA"/>
</dbReference>
<dbReference type="GO" id="GO:0009252">
    <property type="term" value="P:peptidoglycan biosynthetic process"/>
    <property type="evidence" value="ECO:0007669"/>
    <property type="project" value="UniProtKB-UniPathway"/>
</dbReference>
<gene>
    <name evidence="9" type="ORF">TRIP_D420132</name>
</gene>
<evidence type="ECO:0000256" key="2">
    <source>
        <dbReference type="ARBA" id="ARBA00005992"/>
    </source>
</evidence>
<name>A0A653AGU3_9BACT</name>
<reference evidence="9" key="1">
    <citation type="submission" date="2018-07" db="EMBL/GenBank/DDBJ databases">
        <authorList>
            <consortium name="Genoscope - CEA"/>
            <person name="William W."/>
        </authorList>
    </citation>
    <scope>NUCLEOTIDE SEQUENCE</scope>
    <source>
        <strain evidence="9">IK1</strain>
    </source>
</reference>
<feature type="active site" description="Proton donor/acceptor" evidence="7">
    <location>
        <position position="155"/>
    </location>
</feature>
<comment type="similarity">
    <text evidence="2">Belongs to the YkuD family.</text>
</comment>
<feature type="domain" description="L,D-TPase catalytic" evidence="8">
    <location>
        <begin position="70"/>
        <end position="194"/>
    </location>
</feature>
<comment type="pathway">
    <text evidence="1 7">Cell wall biogenesis; peptidoglycan biosynthesis.</text>
</comment>